<comment type="caution">
    <text evidence="7">The sequence shown here is derived from an EMBL/GenBank/DDBJ whole genome shotgun (WGS) entry which is preliminary data.</text>
</comment>
<dbReference type="GO" id="GO:0005385">
    <property type="term" value="F:zinc ion transmembrane transporter activity"/>
    <property type="evidence" value="ECO:0007669"/>
    <property type="project" value="TreeGrafter"/>
</dbReference>
<keyword evidence="8" id="KW-1185">Reference proteome</keyword>
<gene>
    <name evidence="7" type="ORF">BB559_001440</name>
</gene>
<organism evidence="7 8">
    <name type="scientific">Furculomyces boomerangus</name>
    <dbReference type="NCBI Taxonomy" id="61424"/>
    <lineage>
        <taxon>Eukaryota</taxon>
        <taxon>Fungi</taxon>
        <taxon>Fungi incertae sedis</taxon>
        <taxon>Zoopagomycota</taxon>
        <taxon>Kickxellomycotina</taxon>
        <taxon>Harpellomycetes</taxon>
        <taxon>Harpellales</taxon>
        <taxon>Harpellaceae</taxon>
        <taxon>Furculomyces</taxon>
    </lineage>
</organism>
<feature type="transmembrane region" description="Helical" evidence="6">
    <location>
        <begin position="53"/>
        <end position="74"/>
    </location>
</feature>
<dbReference type="Pfam" id="PF02535">
    <property type="entry name" value="Zip"/>
    <property type="match status" value="1"/>
</dbReference>
<feature type="transmembrane region" description="Helical" evidence="6">
    <location>
        <begin position="505"/>
        <end position="530"/>
    </location>
</feature>
<evidence type="ECO:0000313" key="7">
    <source>
        <dbReference type="EMBL" id="PVU98587.1"/>
    </source>
</evidence>
<name>A0A2T9Z1X0_9FUNG</name>
<dbReference type="EMBL" id="MBFT01000073">
    <property type="protein sequence ID" value="PVU98587.1"/>
    <property type="molecule type" value="Genomic_DNA"/>
</dbReference>
<evidence type="ECO:0000256" key="2">
    <source>
        <dbReference type="ARBA" id="ARBA00022692"/>
    </source>
</evidence>
<evidence type="ECO:0000256" key="4">
    <source>
        <dbReference type="ARBA" id="ARBA00023136"/>
    </source>
</evidence>
<accession>A0A2T9Z1X0</accession>
<dbReference type="InterPro" id="IPR003689">
    <property type="entry name" value="ZIP"/>
</dbReference>
<evidence type="ECO:0000256" key="6">
    <source>
        <dbReference type="SAM" id="Phobius"/>
    </source>
</evidence>
<evidence type="ECO:0000256" key="5">
    <source>
        <dbReference type="SAM" id="MobiDB-lite"/>
    </source>
</evidence>
<keyword evidence="3 6" id="KW-1133">Transmembrane helix</keyword>
<feature type="transmembrane region" description="Helical" evidence="6">
    <location>
        <begin position="94"/>
        <end position="120"/>
    </location>
</feature>
<dbReference type="PANTHER" id="PTHR11040:SF210">
    <property type="entry name" value="ZINC-REGULATED TRANSPORTER 3"/>
    <property type="match status" value="1"/>
</dbReference>
<comment type="subcellular location">
    <subcellularLocation>
        <location evidence="1">Membrane</location>
        <topology evidence="1">Multi-pass membrane protein</topology>
    </subcellularLocation>
</comment>
<dbReference type="PANTHER" id="PTHR11040">
    <property type="entry name" value="ZINC/IRON TRANSPORTER"/>
    <property type="match status" value="1"/>
</dbReference>
<feature type="compositionally biased region" description="Polar residues" evidence="5">
    <location>
        <begin position="178"/>
        <end position="188"/>
    </location>
</feature>
<evidence type="ECO:0000256" key="1">
    <source>
        <dbReference type="ARBA" id="ARBA00004141"/>
    </source>
</evidence>
<feature type="region of interest" description="Disordered" evidence="5">
    <location>
        <begin position="168"/>
        <end position="188"/>
    </location>
</feature>
<evidence type="ECO:0000313" key="8">
    <source>
        <dbReference type="Proteomes" id="UP000245699"/>
    </source>
</evidence>
<dbReference type="AlphaFoldDB" id="A0A2T9Z1X0"/>
<evidence type="ECO:0008006" key="9">
    <source>
        <dbReference type="Google" id="ProtNLM"/>
    </source>
</evidence>
<feature type="transmembrane region" description="Helical" evidence="6">
    <location>
        <begin position="542"/>
        <end position="560"/>
    </location>
</feature>
<feature type="transmembrane region" description="Helical" evidence="6">
    <location>
        <begin position="431"/>
        <end position="454"/>
    </location>
</feature>
<dbReference type="GO" id="GO:0016020">
    <property type="term" value="C:membrane"/>
    <property type="evidence" value="ECO:0007669"/>
    <property type="project" value="UniProtKB-SubCell"/>
</dbReference>
<dbReference type="Proteomes" id="UP000245699">
    <property type="component" value="Unassembled WGS sequence"/>
</dbReference>
<evidence type="ECO:0000256" key="3">
    <source>
        <dbReference type="ARBA" id="ARBA00022989"/>
    </source>
</evidence>
<feature type="transmembrane region" description="Helical" evidence="6">
    <location>
        <begin position="12"/>
        <end position="32"/>
    </location>
</feature>
<feature type="transmembrane region" description="Helical" evidence="6">
    <location>
        <begin position="463"/>
        <end position="485"/>
    </location>
</feature>
<reference evidence="7 8" key="1">
    <citation type="journal article" date="2018" name="MBio">
        <title>Comparative Genomics Reveals the Core Gene Toolbox for the Fungus-Insect Symbiosis.</title>
        <authorList>
            <person name="Wang Y."/>
            <person name="Stata M."/>
            <person name="Wang W."/>
            <person name="Stajich J.E."/>
            <person name="White M.M."/>
            <person name="Moncalvo J.M."/>
        </authorList>
    </citation>
    <scope>NUCLEOTIDE SEQUENCE [LARGE SCALE GENOMIC DNA]</scope>
    <source>
        <strain evidence="7 8">AUS-77-4</strain>
    </source>
</reference>
<keyword evidence="4 6" id="KW-0472">Membrane</keyword>
<protein>
    <recommendedName>
        <fullName evidence="9">Zinc/iron permease</fullName>
    </recommendedName>
</protein>
<sequence>MNFSEEISDTEIWKLVIASALATGLGASVLYIDQFLHFLGFSRRFSLLNSKPFLASSFSCAGAIMMYTSLIVLLSESTHHLLSVNNPQFVSKYAQLLTIVSIILGAYSNDLLSKILVYIIPAKSNSGMHLCSTGHSHVLPEQHDIEALEDREAQIHVQASTKSKNIDRNIPSEDLLQPKSNDNSGTITSGTLPSLASISNTNILEIIDGESTSDIHCNDETCALILNQSEVNKCPKCGSLDAINPIVFDSLILSTDFSESQETSGSNTHNGCPVCGCTSRSPSVSSNTSLPKTNILSTETQLPKNYDENTKKNISLDENIGENSTLLPMGDSSQKIYNSTGQSDTKTHNFHGDDNKNIHNHTVEIIENRNGDHKHNSVDTKDRKIDPEMHDYMDSMLFMNGIKTAAAIAIHKFPEGLIMFMSGKSSLKLGVWVSISLFIHNFPEGMMLALPLYLSTRSKLKTLLLSLVMGVLPPIFGALLGSILVKTLPKLIDPTNIVNNEFNDVWNLTFGLTFGITAGMMLIVSTTGMLPTARVYDPSGKIVLYSFVVTVMLCAFGGFVF</sequence>
<keyword evidence="2 6" id="KW-0812">Transmembrane</keyword>
<dbReference type="STRING" id="61424.A0A2T9Z1X0"/>
<proteinExistence type="predicted"/>
<dbReference type="OrthoDB" id="262547at2759"/>